<organism evidence="2">
    <name type="scientific">hydrothermal vent metagenome</name>
    <dbReference type="NCBI Taxonomy" id="652676"/>
    <lineage>
        <taxon>unclassified sequences</taxon>
        <taxon>metagenomes</taxon>
        <taxon>ecological metagenomes</taxon>
    </lineage>
</organism>
<gene>
    <name evidence="2" type="ORF">MNBD_CHLOROFLEXI01-3086</name>
</gene>
<dbReference type="PANTHER" id="PTHR38462:SF1">
    <property type="entry name" value="YPRB RIBONUCLEASE H-LIKE DOMAIN-CONTAINING PROTEIN"/>
    <property type="match status" value="1"/>
</dbReference>
<sequence length="446" mass="50140">MADLQNDLQAKLRRLGVVKGAKRLRQPRKLKPAPPVAVDELRPFSTPSQPSNTFNDDIQPLEKLLPGGQLVSTADGDCFILDQVYNLTHQHGDDRLADLLRFTPAATLPFMKDARLERLDFRDFIFLDTETTGLAGAGTLAFMVGVGFFEQSGAGDSFVVRQYFLRDHGDEPALLLLLDELLGQKAGLVTFNGRTFDLPLLESRFIMNRMTTDIRQRPHIDLLPPARRLWRNRLGSCALGALEGSLLGLRRSQEDVPGWLIPSLYNNYLRSGDARPLVGVFYHNQIDMVSMVTLAARVARQLSQPDPTDHPIDLYSLGKWQADLGLVVAAEQNLRLAAQGDLPLELYHKNLHRLGLLLKQNGRFPEALPIWQQVAATSFDDVAAHVALAKYYEWQSKELAQAILWSEQALGLVQSWGRRGQLHPVRAELEHRLARLQRKMAQTKEK</sequence>
<dbReference type="Gene3D" id="3.30.420.10">
    <property type="entry name" value="Ribonuclease H-like superfamily/Ribonuclease H"/>
    <property type="match status" value="1"/>
</dbReference>
<evidence type="ECO:0000313" key="2">
    <source>
        <dbReference type="EMBL" id="VAW42591.1"/>
    </source>
</evidence>
<dbReference type="SUPFAM" id="SSF53098">
    <property type="entry name" value="Ribonuclease H-like"/>
    <property type="match status" value="1"/>
</dbReference>
<dbReference type="SUPFAM" id="SSF48452">
    <property type="entry name" value="TPR-like"/>
    <property type="match status" value="1"/>
</dbReference>
<protein>
    <recommendedName>
        <fullName evidence="1">YprB ribonuclease H-like domain-containing protein</fullName>
    </recommendedName>
</protein>
<feature type="domain" description="YprB ribonuclease H-like" evidence="1">
    <location>
        <begin position="125"/>
        <end position="297"/>
    </location>
</feature>
<dbReference type="GO" id="GO:0003676">
    <property type="term" value="F:nucleic acid binding"/>
    <property type="evidence" value="ECO:0007669"/>
    <property type="project" value="InterPro"/>
</dbReference>
<reference evidence="2" key="1">
    <citation type="submission" date="2018-06" db="EMBL/GenBank/DDBJ databases">
        <authorList>
            <person name="Zhirakovskaya E."/>
        </authorList>
    </citation>
    <scope>NUCLEOTIDE SEQUENCE</scope>
</reference>
<dbReference type="Gene3D" id="1.25.40.10">
    <property type="entry name" value="Tetratricopeptide repeat domain"/>
    <property type="match status" value="1"/>
</dbReference>
<dbReference type="AlphaFoldDB" id="A0A3B0VI45"/>
<name>A0A3B0VI45_9ZZZZ</name>
<dbReference type="InterPro" id="IPR011990">
    <property type="entry name" value="TPR-like_helical_dom_sf"/>
</dbReference>
<accession>A0A3B0VI45</accession>
<dbReference type="EMBL" id="UOEU01000933">
    <property type="protein sequence ID" value="VAW42591.1"/>
    <property type="molecule type" value="Genomic_DNA"/>
</dbReference>
<dbReference type="PANTHER" id="PTHR38462">
    <property type="entry name" value="EXONUCLEASE-LIKE PROTEIN"/>
    <property type="match status" value="1"/>
</dbReference>
<evidence type="ECO:0000259" key="1">
    <source>
        <dbReference type="Pfam" id="PF13482"/>
    </source>
</evidence>
<dbReference type="InterPro" id="IPR036397">
    <property type="entry name" value="RNaseH_sf"/>
</dbReference>
<proteinExistence type="predicted"/>
<dbReference type="Pfam" id="PF13482">
    <property type="entry name" value="RNase_H_2"/>
    <property type="match status" value="1"/>
</dbReference>
<dbReference type="InterPro" id="IPR038720">
    <property type="entry name" value="YprB_RNase_H-like_dom"/>
</dbReference>
<dbReference type="InterPro" id="IPR012337">
    <property type="entry name" value="RNaseH-like_sf"/>
</dbReference>